<dbReference type="InterPro" id="IPR000412">
    <property type="entry name" value="ABC_2_transport"/>
</dbReference>
<sequence>MSTYVIRDSTAMLRRNIKKAIRYPSLTLMVIGMPIIFLVLFVYVFGSTLGDGLGGTSGGRDAYLTYVTPGILLFGILGSVQGTAITVSMDKTEGIMDRFRTMAISRSSVLTGHVIGSLIQTVLGTAVVMAVAVALGFRSDATPLEWLGVLGVMVMVSFAFIWMSVLVGLIAKTVESASNIPMPLMMLPFLGSGFVPTDTMPAGLRTFAEYQPFTPVNETLRGLLLGTEIGDSAWLAVAWCAGISLVCFLLARRRFNRPQTR</sequence>
<protein>
    <recommendedName>
        <fullName evidence="6">Transport permease protein</fullName>
    </recommendedName>
</protein>
<evidence type="ECO:0000256" key="4">
    <source>
        <dbReference type="ARBA" id="ARBA00023136"/>
    </source>
</evidence>
<dbReference type="PIRSF" id="PIRSF006648">
    <property type="entry name" value="DrrB"/>
    <property type="match status" value="1"/>
</dbReference>
<dbReference type="PANTHER" id="PTHR43229">
    <property type="entry name" value="NODULATION PROTEIN J"/>
    <property type="match status" value="1"/>
</dbReference>
<dbReference type="GO" id="GO:0046677">
    <property type="term" value="P:response to antibiotic"/>
    <property type="evidence" value="ECO:0007669"/>
    <property type="project" value="UniProtKB-KW"/>
</dbReference>
<dbReference type="InterPro" id="IPR013525">
    <property type="entry name" value="ABC2_TM"/>
</dbReference>
<dbReference type="OrthoDB" id="670210at2"/>
<accession>D3PWZ4</accession>
<proteinExistence type="inferred from homology"/>
<dbReference type="GO" id="GO:0043190">
    <property type="term" value="C:ATP-binding cassette (ABC) transporter complex"/>
    <property type="evidence" value="ECO:0007669"/>
    <property type="project" value="InterPro"/>
</dbReference>
<evidence type="ECO:0000256" key="2">
    <source>
        <dbReference type="ARBA" id="ARBA00022692"/>
    </source>
</evidence>
<dbReference type="Proteomes" id="UP000000844">
    <property type="component" value="Chromosome"/>
</dbReference>
<dbReference type="eggNOG" id="COG0842">
    <property type="taxonomic scope" value="Bacteria"/>
</dbReference>
<keyword evidence="3 6" id="KW-1133">Transmembrane helix</keyword>
<dbReference type="GO" id="GO:0140359">
    <property type="term" value="F:ABC-type transporter activity"/>
    <property type="evidence" value="ECO:0007669"/>
    <property type="project" value="InterPro"/>
</dbReference>
<organism evidence="8 9">
    <name type="scientific">Stackebrandtia nassauensis (strain DSM 44728 / CIP 108903 / NRRL B-16338 / NBRC 102104 / LLR-40K-21)</name>
    <dbReference type="NCBI Taxonomy" id="446470"/>
    <lineage>
        <taxon>Bacteria</taxon>
        <taxon>Bacillati</taxon>
        <taxon>Actinomycetota</taxon>
        <taxon>Actinomycetes</taxon>
        <taxon>Glycomycetales</taxon>
        <taxon>Glycomycetaceae</taxon>
        <taxon>Stackebrandtia</taxon>
    </lineage>
</organism>
<feature type="transmembrane region" description="Helical" evidence="6">
    <location>
        <begin position="21"/>
        <end position="46"/>
    </location>
</feature>
<dbReference type="STRING" id="446470.Snas_5588"/>
<keyword evidence="9" id="KW-1185">Reference proteome</keyword>
<dbReference type="PANTHER" id="PTHR43229:SF2">
    <property type="entry name" value="NODULATION PROTEIN J"/>
    <property type="match status" value="1"/>
</dbReference>
<comment type="subcellular location">
    <subcellularLocation>
        <location evidence="6">Cell membrane</location>
        <topology evidence="6">Multi-pass membrane protein</topology>
    </subcellularLocation>
    <subcellularLocation>
        <location evidence="1">Membrane</location>
        <topology evidence="1">Multi-pass membrane protein</topology>
    </subcellularLocation>
</comment>
<dbReference type="InterPro" id="IPR051784">
    <property type="entry name" value="Nod_factor_ABC_transporter"/>
</dbReference>
<comment type="similarity">
    <text evidence="6">Belongs to the ABC-2 integral membrane protein family.</text>
</comment>
<evidence type="ECO:0000313" key="8">
    <source>
        <dbReference type="EMBL" id="ADD45218.1"/>
    </source>
</evidence>
<dbReference type="EMBL" id="CP001778">
    <property type="protein sequence ID" value="ADD45218.1"/>
    <property type="molecule type" value="Genomic_DNA"/>
</dbReference>
<feature type="transmembrane region" description="Helical" evidence="6">
    <location>
        <begin position="146"/>
        <end position="170"/>
    </location>
</feature>
<name>D3PWZ4_STANL</name>
<evidence type="ECO:0000256" key="6">
    <source>
        <dbReference type="RuleBase" id="RU361157"/>
    </source>
</evidence>
<feature type="transmembrane region" description="Helical" evidence="6">
    <location>
        <begin position="110"/>
        <end position="134"/>
    </location>
</feature>
<dbReference type="HOGENOM" id="CLU_039483_2_0_11"/>
<keyword evidence="6" id="KW-1003">Cell membrane</keyword>
<feature type="transmembrane region" description="Helical" evidence="6">
    <location>
        <begin position="177"/>
        <end position="195"/>
    </location>
</feature>
<evidence type="ECO:0000313" key="9">
    <source>
        <dbReference type="Proteomes" id="UP000000844"/>
    </source>
</evidence>
<keyword evidence="2 6" id="KW-0812">Transmembrane</keyword>
<feature type="transmembrane region" description="Helical" evidence="6">
    <location>
        <begin position="233"/>
        <end position="251"/>
    </location>
</feature>
<evidence type="ECO:0000256" key="5">
    <source>
        <dbReference type="ARBA" id="ARBA00023251"/>
    </source>
</evidence>
<feature type="domain" description="ABC transmembrane type-2" evidence="7">
    <location>
        <begin position="25"/>
        <end position="258"/>
    </location>
</feature>
<dbReference type="PROSITE" id="PS51012">
    <property type="entry name" value="ABC_TM2"/>
    <property type="match status" value="1"/>
</dbReference>
<feature type="transmembrane region" description="Helical" evidence="6">
    <location>
        <begin position="66"/>
        <end position="89"/>
    </location>
</feature>
<keyword evidence="4 6" id="KW-0472">Membrane</keyword>
<dbReference type="RefSeq" id="WP_013020789.1">
    <property type="nucleotide sequence ID" value="NC_013947.1"/>
</dbReference>
<dbReference type="Pfam" id="PF01061">
    <property type="entry name" value="ABC2_membrane"/>
    <property type="match status" value="1"/>
</dbReference>
<gene>
    <name evidence="8" type="ordered locus">Snas_5588</name>
</gene>
<keyword evidence="6" id="KW-0813">Transport</keyword>
<dbReference type="AlphaFoldDB" id="D3PWZ4"/>
<reference evidence="8 9" key="1">
    <citation type="journal article" date="2009" name="Stand. Genomic Sci.">
        <title>Complete genome sequence of Stackebrandtia nassauensis type strain (LLR-40K-21).</title>
        <authorList>
            <person name="Munk C."/>
            <person name="Lapidus A."/>
            <person name="Copeland A."/>
            <person name="Jando M."/>
            <person name="Mayilraj S."/>
            <person name="Glavina Del Rio T."/>
            <person name="Nolan M."/>
            <person name="Chen F."/>
            <person name="Lucas S."/>
            <person name="Tice H."/>
            <person name="Cheng J.F."/>
            <person name="Han C."/>
            <person name="Detter J.C."/>
            <person name="Bruce D."/>
            <person name="Goodwin L."/>
            <person name="Chain P."/>
            <person name="Pitluck S."/>
            <person name="Goker M."/>
            <person name="Ovchinikova G."/>
            <person name="Pati A."/>
            <person name="Ivanova N."/>
            <person name="Mavromatis K."/>
            <person name="Chen A."/>
            <person name="Palaniappan K."/>
            <person name="Land M."/>
            <person name="Hauser L."/>
            <person name="Chang Y.J."/>
            <person name="Jeffries C.D."/>
            <person name="Bristow J."/>
            <person name="Eisen J.A."/>
            <person name="Markowitz V."/>
            <person name="Hugenholtz P."/>
            <person name="Kyrpides N.C."/>
            <person name="Klenk H.P."/>
        </authorList>
    </citation>
    <scope>NUCLEOTIDE SEQUENCE [LARGE SCALE GENOMIC DNA]</scope>
    <source>
        <strain evidence="9">DSM 44728 / CIP 108903 / NRRL B-16338 / NBRC 102104 / LLR-40K-21</strain>
    </source>
</reference>
<dbReference type="KEGG" id="sna:Snas_5588"/>
<keyword evidence="5" id="KW-0046">Antibiotic resistance</keyword>
<evidence type="ECO:0000256" key="3">
    <source>
        <dbReference type="ARBA" id="ARBA00022989"/>
    </source>
</evidence>
<evidence type="ECO:0000256" key="1">
    <source>
        <dbReference type="ARBA" id="ARBA00004141"/>
    </source>
</evidence>
<dbReference type="InterPro" id="IPR047817">
    <property type="entry name" value="ABC2_TM_bact-type"/>
</dbReference>
<evidence type="ECO:0000259" key="7">
    <source>
        <dbReference type="PROSITE" id="PS51012"/>
    </source>
</evidence>